<dbReference type="HOGENOM" id="CLU_006630_0_0_1"/>
<dbReference type="EMBL" id="KE720780">
    <property type="protein sequence ID" value="ERF76112.1"/>
    <property type="molecule type" value="Genomic_DNA"/>
</dbReference>
<name>U1GEQ5_ENDPU</name>
<dbReference type="SUPFAM" id="SSF51445">
    <property type="entry name" value="(Trans)glycosidases"/>
    <property type="match status" value="1"/>
</dbReference>
<dbReference type="OrthoDB" id="5318395at2759"/>
<keyword evidence="3" id="KW-0119">Carbohydrate metabolism</keyword>
<comment type="catalytic activity">
    <reaction evidence="1">
        <text>Hydrolysis of terminal, non-reducing alpha-D-galactose residues in alpha-D-galactosides, including galactose oligosaccharides, galactomannans and galactolipids.</text>
        <dbReference type="EC" id="3.2.1.22"/>
    </reaction>
</comment>
<accession>U1GEQ5</accession>
<dbReference type="eggNOG" id="ENOG502QPVE">
    <property type="taxonomic scope" value="Eukaryota"/>
</dbReference>
<dbReference type="AlphaFoldDB" id="U1GEQ5"/>
<dbReference type="GeneID" id="19236502"/>
<dbReference type="InterPro" id="IPR008811">
    <property type="entry name" value="Glycosyl_hydrolases_36"/>
</dbReference>
<reference evidence="6" key="1">
    <citation type="journal article" date="2014" name="BMC Genomics">
        <title>Genome characteristics reveal the impact of lichenization on lichen-forming fungus Endocarpon pusillum Hedwig (Verrucariales, Ascomycota).</title>
        <authorList>
            <person name="Wang Y.-Y."/>
            <person name="Liu B."/>
            <person name="Zhang X.-Y."/>
            <person name="Zhou Q.-M."/>
            <person name="Zhang T."/>
            <person name="Li H."/>
            <person name="Yu Y.-F."/>
            <person name="Zhang X.-L."/>
            <person name="Hao X.-Y."/>
            <person name="Wang M."/>
            <person name="Wang L."/>
            <person name="Wei J.-C."/>
        </authorList>
    </citation>
    <scope>NUCLEOTIDE SEQUENCE [LARGE SCALE GENOMIC DNA]</scope>
    <source>
        <strain evidence="6">Z07020 / HMAS-L-300199</strain>
    </source>
</reference>
<evidence type="ECO:0000256" key="4">
    <source>
        <dbReference type="ARBA" id="ARBA00049426"/>
    </source>
</evidence>
<dbReference type="Proteomes" id="UP000019373">
    <property type="component" value="Unassembled WGS sequence"/>
</dbReference>
<keyword evidence="6" id="KW-1185">Reference proteome</keyword>
<dbReference type="GO" id="GO:0004557">
    <property type="term" value="F:alpha-galactosidase activity"/>
    <property type="evidence" value="ECO:0007669"/>
    <property type="project" value="UniProtKB-EC"/>
</dbReference>
<evidence type="ECO:0000313" key="6">
    <source>
        <dbReference type="Proteomes" id="UP000019373"/>
    </source>
</evidence>
<dbReference type="Gene3D" id="3.20.20.70">
    <property type="entry name" value="Aldolase class I"/>
    <property type="match status" value="1"/>
</dbReference>
<dbReference type="PANTHER" id="PTHR31268:SF32">
    <property type="entry name" value="GALACTINOL--SUCROSE GALACTOSYLTRANSFERASE 2-RELATED"/>
    <property type="match status" value="1"/>
</dbReference>
<evidence type="ECO:0000313" key="5">
    <source>
        <dbReference type="EMBL" id="ERF76112.1"/>
    </source>
</evidence>
<dbReference type="InterPro" id="IPR017853">
    <property type="entry name" value="GH"/>
</dbReference>
<sequence>MEDLEMDDVDNRVNLRPNILVDEESSSDRGKSNLLKISEQAAPHGAIFLHLFTLRFRARDQAWQWVKDSFGEQDGEIRFQDHAPRPDSFQSCCPGLDPALSITLGCKTPEQNAVTVWEIFEHVPGAEDPRSGYSTRMIGIPRGFSHWFALVRHSTAWIAPRQGKEKITLDADAIVCSFLRTDGLHLVLLAVTAVDVLTVLNTNEHGELLMVGRNDSLKDGQAVVVAALGTSFEDANAAAMARAEGVIRRSQPSLPTISNKTAGGNVNDDAKKLQGWYDGLTYCTWNALGQELNEGKIHNALEVLSEHGVTITNVLIDDNWQSLDHAGASQFERGWTDFEASEEGFPNKLSGLTAAIRHRHPNIQHIGVWHGVFGYWGGVAPDGNLAKKYRTKRVHKERDFCDRDSFTVIDGEDASQMFEDFYEFLQESGVDSAKADTRYLLDCLSASNDRRDMIRRYNNAWLEASAKHLSMRVVSSMAMIPQLLFSPEVFFKRATSQHQQKLIMRTSDDFFPEIEPSHLWHIFCNAHNAVLTQNLNIIPDWDMFQTTHDYSGFHAAARSISGGPVCITDYPGKHNLPLIKQLVANKPAGSSVILRPSVVGRSVQVYTAHKEERFCKVAAFQDVSFGERELAAGTAIVGVFNMGTQTHVEFLPLAEFLNFEAEGIEYALRSFVTGNIVAPLSGASGRSLVKLELGHRGYDILTLYPLLLLDGRRKIAVLGLLGQMSGAAAVIGIDVKASEAAVSTKIKALGSFGLFVMGQEDGEKLLTGTATLCGQRIPDAYQHVEDLKNGLLLQLDLEGAWKELALPDQQIVVEAAI</sequence>
<evidence type="ECO:0000256" key="2">
    <source>
        <dbReference type="ARBA" id="ARBA00007240"/>
    </source>
</evidence>
<dbReference type="InterPro" id="IPR013785">
    <property type="entry name" value="Aldolase_TIM"/>
</dbReference>
<dbReference type="Pfam" id="PF05691">
    <property type="entry name" value="Raffinose_syn"/>
    <property type="match status" value="1"/>
</dbReference>
<comment type="similarity">
    <text evidence="2">Belongs to the glycosyl hydrolases 36 family.</text>
</comment>
<protein>
    <submittedName>
        <fullName evidence="5">Uncharacterized protein</fullName>
    </submittedName>
</protein>
<proteinExistence type="inferred from homology"/>
<dbReference type="GO" id="GO:0047274">
    <property type="term" value="F:galactinol-sucrose galactosyltransferase activity"/>
    <property type="evidence" value="ECO:0007669"/>
    <property type="project" value="UniProtKB-EC"/>
</dbReference>
<comment type="catalytic activity">
    <reaction evidence="4">
        <text>alpha-D-galactosyl-(1-&gt;3)-1D-myo-inositol + sucrose = raffinose + myo-inositol</text>
        <dbReference type="Rhea" id="RHEA:20161"/>
        <dbReference type="ChEBI" id="CHEBI:16634"/>
        <dbReference type="ChEBI" id="CHEBI:17268"/>
        <dbReference type="ChEBI" id="CHEBI:17505"/>
        <dbReference type="ChEBI" id="CHEBI:17992"/>
        <dbReference type="EC" id="2.4.1.82"/>
    </reaction>
</comment>
<evidence type="ECO:0000256" key="3">
    <source>
        <dbReference type="ARBA" id="ARBA00023277"/>
    </source>
</evidence>
<dbReference type="PANTHER" id="PTHR31268">
    <property type="match status" value="1"/>
</dbReference>
<dbReference type="RefSeq" id="XP_007786578.1">
    <property type="nucleotide sequence ID" value="XM_007788388.1"/>
</dbReference>
<evidence type="ECO:0000256" key="1">
    <source>
        <dbReference type="ARBA" id="ARBA00001255"/>
    </source>
</evidence>
<gene>
    <name evidence="5" type="ORF">EPUS_01445</name>
</gene>
<organism evidence="5 6">
    <name type="scientific">Endocarpon pusillum (strain Z07020 / HMAS-L-300199)</name>
    <name type="common">Lichen-forming fungus</name>
    <dbReference type="NCBI Taxonomy" id="1263415"/>
    <lineage>
        <taxon>Eukaryota</taxon>
        <taxon>Fungi</taxon>
        <taxon>Dikarya</taxon>
        <taxon>Ascomycota</taxon>
        <taxon>Pezizomycotina</taxon>
        <taxon>Eurotiomycetes</taxon>
        <taxon>Chaetothyriomycetidae</taxon>
        <taxon>Verrucariales</taxon>
        <taxon>Verrucariaceae</taxon>
        <taxon>Endocarpon</taxon>
    </lineage>
</organism>
<dbReference type="OMA" id="KTNLIHD"/>